<dbReference type="EMBL" id="CAJVPM010005984">
    <property type="protein sequence ID" value="CAG8530071.1"/>
    <property type="molecule type" value="Genomic_DNA"/>
</dbReference>
<reference evidence="1" key="1">
    <citation type="submission" date="2021-06" db="EMBL/GenBank/DDBJ databases">
        <authorList>
            <person name="Kallberg Y."/>
            <person name="Tangrot J."/>
            <person name="Rosling A."/>
        </authorList>
    </citation>
    <scope>NUCLEOTIDE SEQUENCE</scope>
    <source>
        <strain evidence="1">AU212A</strain>
    </source>
</reference>
<proteinExistence type="predicted"/>
<organism evidence="1 2">
    <name type="scientific">Scutellospora calospora</name>
    <dbReference type="NCBI Taxonomy" id="85575"/>
    <lineage>
        <taxon>Eukaryota</taxon>
        <taxon>Fungi</taxon>
        <taxon>Fungi incertae sedis</taxon>
        <taxon>Mucoromycota</taxon>
        <taxon>Glomeromycotina</taxon>
        <taxon>Glomeromycetes</taxon>
        <taxon>Diversisporales</taxon>
        <taxon>Gigasporaceae</taxon>
        <taxon>Scutellospora</taxon>
    </lineage>
</organism>
<gene>
    <name evidence="1" type="ORF">SCALOS_LOCUS4420</name>
</gene>
<protein>
    <submittedName>
        <fullName evidence="1">1289_t:CDS:1</fullName>
    </submittedName>
</protein>
<feature type="non-terminal residue" evidence="1">
    <location>
        <position position="1"/>
    </location>
</feature>
<dbReference type="Proteomes" id="UP000789860">
    <property type="component" value="Unassembled WGS sequence"/>
</dbReference>
<comment type="caution">
    <text evidence="1">The sequence shown here is derived from an EMBL/GenBank/DDBJ whole genome shotgun (WGS) entry which is preliminary data.</text>
</comment>
<evidence type="ECO:0000313" key="2">
    <source>
        <dbReference type="Proteomes" id="UP000789860"/>
    </source>
</evidence>
<sequence>ENESEKVELNRRIAEVLRQAVEESKWRDAVNAELKARIEELEKNKTDSSAENVRRDVEIAEIKAEVKKLKDNNEENKKLTQEISPEGVVNVHNSISDQCDSATSCVSDQKSPEDGEMDAFLDEARKKNISDRIRQHNKEKLNKASFNQDQESVPKGLSDTGLTVDNCTFSGTSTSENPMTEISVRAPLLKNSHRKKGVENISQMISDGIQNDAQSQKCILSSSNDILSQQSQISSIVPLLTLAQLFDKVTDAEYGAIHAN</sequence>
<name>A0ACA9LJK5_9GLOM</name>
<keyword evidence="2" id="KW-1185">Reference proteome</keyword>
<evidence type="ECO:0000313" key="1">
    <source>
        <dbReference type="EMBL" id="CAG8530071.1"/>
    </source>
</evidence>
<accession>A0ACA9LJK5</accession>